<dbReference type="RefSeq" id="WP_199262252.1">
    <property type="nucleotide sequence ID" value="NZ_CP054140.1"/>
</dbReference>
<evidence type="ECO:0000256" key="12">
    <source>
        <dbReference type="RuleBase" id="RU003784"/>
    </source>
</evidence>
<dbReference type="NCBIfam" id="TIGR00174">
    <property type="entry name" value="miaA"/>
    <property type="match status" value="1"/>
</dbReference>
<dbReference type="InterPro" id="IPR018022">
    <property type="entry name" value="IPT"/>
</dbReference>
<evidence type="ECO:0000256" key="11">
    <source>
        <dbReference type="RuleBase" id="RU003783"/>
    </source>
</evidence>
<reference evidence="14 15" key="1">
    <citation type="submission" date="2020-05" db="EMBL/GenBank/DDBJ databases">
        <title>Complete genome of Desulfobulbus oligotrophicus.</title>
        <authorList>
            <person name="Podar M."/>
        </authorList>
    </citation>
    <scope>NUCLEOTIDE SEQUENCE [LARGE SCALE GENOMIC DNA]</scope>
    <source>
        <strain evidence="14 15">Prop6</strain>
    </source>
</reference>
<dbReference type="SUPFAM" id="SSF52540">
    <property type="entry name" value="P-loop containing nucleoside triphosphate hydrolases"/>
    <property type="match status" value="2"/>
</dbReference>
<evidence type="ECO:0000256" key="4">
    <source>
        <dbReference type="ARBA" id="ARBA00022679"/>
    </source>
</evidence>
<evidence type="ECO:0000256" key="8">
    <source>
        <dbReference type="ARBA" id="ARBA00022842"/>
    </source>
</evidence>
<evidence type="ECO:0000313" key="14">
    <source>
        <dbReference type="EMBL" id="QQG66261.1"/>
    </source>
</evidence>
<evidence type="ECO:0000256" key="7">
    <source>
        <dbReference type="ARBA" id="ARBA00022840"/>
    </source>
</evidence>
<feature type="site" description="Interaction with substrate tRNA" evidence="10">
    <location>
        <position position="128"/>
    </location>
</feature>
<comment type="cofactor">
    <cofactor evidence="1 10">
        <name>Mg(2+)</name>
        <dbReference type="ChEBI" id="CHEBI:18420"/>
    </cofactor>
</comment>
<dbReference type="InterPro" id="IPR027417">
    <property type="entry name" value="P-loop_NTPase"/>
</dbReference>
<keyword evidence="4 10" id="KW-0808">Transferase</keyword>
<name>A0A7T6AR00_9BACT</name>
<comment type="similarity">
    <text evidence="3 10 13">Belongs to the IPP transferase family.</text>
</comment>
<feature type="region of interest" description="Interaction with substrate tRNA" evidence="10">
    <location>
        <begin position="164"/>
        <end position="168"/>
    </location>
</feature>
<organism evidence="14 15">
    <name type="scientific">Desulfobulbus oligotrophicus</name>
    <dbReference type="NCBI Taxonomy" id="1909699"/>
    <lineage>
        <taxon>Bacteria</taxon>
        <taxon>Pseudomonadati</taxon>
        <taxon>Thermodesulfobacteriota</taxon>
        <taxon>Desulfobulbia</taxon>
        <taxon>Desulfobulbales</taxon>
        <taxon>Desulfobulbaceae</taxon>
        <taxon>Desulfobulbus</taxon>
    </lineage>
</organism>
<evidence type="ECO:0000256" key="6">
    <source>
        <dbReference type="ARBA" id="ARBA00022741"/>
    </source>
</evidence>
<comment type="subunit">
    <text evidence="10">Monomer.</text>
</comment>
<evidence type="ECO:0000256" key="9">
    <source>
        <dbReference type="ARBA" id="ARBA00049563"/>
    </source>
</evidence>
<dbReference type="HAMAP" id="MF_00185">
    <property type="entry name" value="IPP_trans"/>
    <property type="match status" value="1"/>
</dbReference>
<feature type="region of interest" description="Interaction with substrate tRNA" evidence="10">
    <location>
        <begin position="40"/>
        <end position="43"/>
    </location>
</feature>
<gene>
    <name evidence="10 14" type="primary">miaA</name>
    <name evidence="14" type="ORF">HP555_10510</name>
</gene>
<sequence>MLSSSIQKPIVVLIGPTAIGKTALSLEIADRIQAEIVSMDSMQIYRYMDIGTAKASNEERRQVTHHLIDIVDPDEQYNAARFVTDARKAIKHIHAHGKIPFITGGTGLYLSSLLNGLFDTVKVSPEVRASLLHRLAEQGREALYAELCAVDPISSQRIHKNDTQRLIRALEIYHATGIPWSSHLHRQQQVPRPLFSRLLILGLTCDRELLYNRIHQRSVAMMGDAFLEEVSWLLKQGYEAHLPSMQSIGYRHMIAVINRTCDWETATATLVRDTRRYAKRQLTWFRRQQQVQWYSNKKTNEIFSAINAFLQ</sequence>
<evidence type="ECO:0000256" key="5">
    <source>
        <dbReference type="ARBA" id="ARBA00022694"/>
    </source>
</evidence>
<dbReference type="Pfam" id="PF01715">
    <property type="entry name" value="IPPT"/>
    <property type="match status" value="1"/>
</dbReference>
<evidence type="ECO:0000313" key="15">
    <source>
        <dbReference type="Proteomes" id="UP000596092"/>
    </source>
</evidence>
<accession>A0A7T6AR00</accession>
<feature type="site" description="Interaction with substrate tRNA" evidence="10">
    <location>
        <position position="106"/>
    </location>
</feature>
<dbReference type="EMBL" id="CP054140">
    <property type="protein sequence ID" value="QQG66261.1"/>
    <property type="molecule type" value="Genomic_DNA"/>
</dbReference>
<dbReference type="GO" id="GO:0052381">
    <property type="term" value="F:tRNA dimethylallyltransferase activity"/>
    <property type="evidence" value="ECO:0007669"/>
    <property type="project" value="UniProtKB-UniRule"/>
</dbReference>
<dbReference type="EC" id="2.5.1.75" evidence="10"/>
<feature type="binding site" evidence="10">
    <location>
        <begin position="15"/>
        <end position="22"/>
    </location>
    <ligand>
        <name>ATP</name>
        <dbReference type="ChEBI" id="CHEBI:30616"/>
    </ligand>
</feature>
<keyword evidence="7 10" id="KW-0067">ATP-binding</keyword>
<proteinExistence type="inferred from homology"/>
<evidence type="ECO:0000256" key="1">
    <source>
        <dbReference type="ARBA" id="ARBA00001946"/>
    </source>
</evidence>
<dbReference type="KEGG" id="dog:HP555_10510"/>
<keyword evidence="8 10" id="KW-0460">Magnesium</keyword>
<dbReference type="Proteomes" id="UP000596092">
    <property type="component" value="Chromosome"/>
</dbReference>
<keyword evidence="15" id="KW-1185">Reference proteome</keyword>
<evidence type="ECO:0000256" key="13">
    <source>
        <dbReference type="RuleBase" id="RU003785"/>
    </source>
</evidence>
<comment type="catalytic activity">
    <reaction evidence="9 10 11">
        <text>adenosine(37) in tRNA + dimethylallyl diphosphate = N(6)-dimethylallyladenosine(37) in tRNA + diphosphate</text>
        <dbReference type="Rhea" id="RHEA:26482"/>
        <dbReference type="Rhea" id="RHEA-COMP:10162"/>
        <dbReference type="Rhea" id="RHEA-COMP:10375"/>
        <dbReference type="ChEBI" id="CHEBI:33019"/>
        <dbReference type="ChEBI" id="CHEBI:57623"/>
        <dbReference type="ChEBI" id="CHEBI:74411"/>
        <dbReference type="ChEBI" id="CHEBI:74415"/>
        <dbReference type="EC" id="2.5.1.75"/>
    </reaction>
</comment>
<protein>
    <recommendedName>
        <fullName evidence="10">tRNA dimethylallyltransferase</fullName>
        <ecNumber evidence="10">2.5.1.75</ecNumber>
    </recommendedName>
    <alternativeName>
        <fullName evidence="10">Dimethylallyl diphosphate:tRNA dimethylallyltransferase</fullName>
        <shortName evidence="10">DMAPP:tRNA dimethylallyltransferase</shortName>
        <shortName evidence="10">DMATase</shortName>
    </alternativeName>
    <alternativeName>
        <fullName evidence="10">Isopentenyl-diphosphate:tRNA isopentenyltransferase</fullName>
        <shortName evidence="10">IPP transferase</shortName>
        <shortName evidence="10">IPPT</shortName>
        <shortName evidence="10">IPTase</shortName>
    </alternativeName>
</protein>
<comment type="caution">
    <text evidence="10">Lacks conserved residue(s) required for the propagation of feature annotation.</text>
</comment>
<dbReference type="AlphaFoldDB" id="A0A7T6AR00"/>
<keyword evidence="6 10" id="KW-0547">Nucleotide-binding</keyword>
<dbReference type="Gene3D" id="1.10.20.140">
    <property type="match status" value="1"/>
</dbReference>
<dbReference type="GO" id="GO:0006400">
    <property type="term" value="P:tRNA modification"/>
    <property type="evidence" value="ECO:0007669"/>
    <property type="project" value="TreeGrafter"/>
</dbReference>
<dbReference type="PANTHER" id="PTHR11088">
    <property type="entry name" value="TRNA DIMETHYLALLYLTRANSFERASE"/>
    <property type="match status" value="1"/>
</dbReference>
<evidence type="ECO:0000256" key="10">
    <source>
        <dbReference type="HAMAP-Rule" id="MF_00185"/>
    </source>
</evidence>
<dbReference type="GO" id="GO:0005524">
    <property type="term" value="F:ATP binding"/>
    <property type="evidence" value="ECO:0007669"/>
    <property type="project" value="UniProtKB-UniRule"/>
</dbReference>
<evidence type="ECO:0000256" key="3">
    <source>
        <dbReference type="ARBA" id="ARBA00005842"/>
    </source>
</evidence>
<dbReference type="PANTHER" id="PTHR11088:SF60">
    <property type="entry name" value="TRNA DIMETHYLALLYLTRANSFERASE"/>
    <property type="match status" value="1"/>
</dbReference>
<comment type="function">
    <text evidence="2 10 12">Catalyzes the transfer of a dimethylallyl group onto the adenine at position 37 in tRNAs that read codons beginning with uridine, leading to the formation of N6-(dimethylallyl)adenosine (i(6)A).</text>
</comment>
<keyword evidence="5 10" id="KW-0819">tRNA processing</keyword>
<evidence type="ECO:0000256" key="2">
    <source>
        <dbReference type="ARBA" id="ARBA00003213"/>
    </source>
</evidence>
<dbReference type="InterPro" id="IPR039657">
    <property type="entry name" value="Dimethylallyltransferase"/>
</dbReference>
<feature type="binding site" evidence="10">
    <location>
        <begin position="17"/>
        <end position="22"/>
    </location>
    <ligand>
        <name>substrate</name>
    </ligand>
</feature>
<dbReference type="Gene3D" id="3.40.50.300">
    <property type="entry name" value="P-loop containing nucleotide triphosphate hydrolases"/>
    <property type="match status" value="1"/>
</dbReference>